<dbReference type="PANTHER" id="PTHR33306:SF40">
    <property type="entry name" value="EXPRESSED PROTEIN"/>
    <property type="match status" value="1"/>
</dbReference>
<protein>
    <submittedName>
        <fullName evidence="2">Transmembrane protein</fullName>
    </submittedName>
</protein>
<dbReference type="PANTHER" id="PTHR33306">
    <property type="entry name" value="EXPRESSED PROTEIN-RELATED-RELATED"/>
    <property type="match status" value="1"/>
</dbReference>
<sequence length="139" mass="15401">MGWFLREGSSSSWKVGWTERTLASLSAPPLPLVAIVGIVVVLLSISSYANYKSQVQQTMIGFKLFLLFLPLLLIFLANSVTKYGSVYIISPRTKREPATASQGGGSPWGVALLLILLVVLISYKSYFHSKWWSPVWGSY</sequence>
<proteinExistence type="predicted"/>
<reference evidence="3" key="1">
    <citation type="submission" date="2016-06" db="EMBL/GenBank/DDBJ databases">
        <title>Parallel loss of symbiosis genes in relatives of nitrogen-fixing non-legume Parasponia.</title>
        <authorList>
            <person name="Van Velzen R."/>
            <person name="Holmer R."/>
            <person name="Bu F."/>
            <person name="Rutten L."/>
            <person name="Van Zeijl A."/>
            <person name="Liu W."/>
            <person name="Santuari L."/>
            <person name="Cao Q."/>
            <person name="Sharma T."/>
            <person name="Shen D."/>
            <person name="Roswanjaya Y."/>
            <person name="Wardhani T."/>
            <person name="Kalhor M.S."/>
            <person name="Jansen J."/>
            <person name="Van den Hoogen J."/>
            <person name="Gungor B."/>
            <person name="Hartog M."/>
            <person name="Hontelez J."/>
            <person name="Verver J."/>
            <person name="Yang W.-C."/>
            <person name="Schijlen E."/>
            <person name="Repin R."/>
            <person name="Schilthuizen M."/>
            <person name="Schranz E."/>
            <person name="Heidstra R."/>
            <person name="Miyata K."/>
            <person name="Fedorova E."/>
            <person name="Kohlen W."/>
            <person name="Bisseling T."/>
            <person name="Smit S."/>
            <person name="Geurts R."/>
        </authorList>
    </citation>
    <scope>NUCLEOTIDE SEQUENCE [LARGE SCALE GENOMIC DNA]</scope>
    <source>
        <strain evidence="3">cv. RG33-2</strain>
    </source>
</reference>
<feature type="transmembrane region" description="Helical" evidence="1">
    <location>
        <begin position="30"/>
        <end position="51"/>
    </location>
</feature>
<dbReference type="STRING" id="63057.A0A2P5F7W0"/>
<feature type="transmembrane region" description="Helical" evidence="1">
    <location>
        <begin position="105"/>
        <end position="123"/>
    </location>
</feature>
<dbReference type="InParanoid" id="A0A2P5F7W0"/>
<keyword evidence="1 2" id="KW-0812">Transmembrane</keyword>
<dbReference type="AlphaFoldDB" id="A0A2P5F7W0"/>
<feature type="transmembrane region" description="Helical" evidence="1">
    <location>
        <begin position="63"/>
        <end position="85"/>
    </location>
</feature>
<comment type="caution">
    <text evidence="2">The sequence shown here is derived from an EMBL/GenBank/DDBJ whole genome shotgun (WGS) entry which is preliminary data.</text>
</comment>
<evidence type="ECO:0000256" key="1">
    <source>
        <dbReference type="SAM" id="Phobius"/>
    </source>
</evidence>
<organism evidence="2 3">
    <name type="scientific">Trema orientale</name>
    <name type="common">Charcoal tree</name>
    <name type="synonym">Celtis orientalis</name>
    <dbReference type="NCBI Taxonomy" id="63057"/>
    <lineage>
        <taxon>Eukaryota</taxon>
        <taxon>Viridiplantae</taxon>
        <taxon>Streptophyta</taxon>
        <taxon>Embryophyta</taxon>
        <taxon>Tracheophyta</taxon>
        <taxon>Spermatophyta</taxon>
        <taxon>Magnoliopsida</taxon>
        <taxon>eudicotyledons</taxon>
        <taxon>Gunneridae</taxon>
        <taxon>Pentapetalae</taxon>
        <taxon>rosids</taxon>
        <taxon>fabids</taxon>
        <taxon>Rosales</taxon>
        <taxon>Cannabaceae</taxon>
        <taxon>Trema</taxon>
    </lineage>
</organism>
<gene>
    <name evidence="2" type="ORF">TorRG33x02_102820</name>
</gene>
<evidence type="ECO:0000313" key="3">
    <source>
        <dbReference type="Proteomes" id="UP000237000"/>
    </source>
</evidence>
<keyword evidence="1" id="KW-1133">Transmembrane helix</keyword>
<name>A0A2P5F7W0_TREOI</name>
<dbReference type="EMBL" id="JXTC01000055">
    <property type="protein sequence ID" value="PON93892.1"/>
    <property type="molecule type" value="Genomic_DNA"/>
</dbReference>
<keyword evidence="3" id="KW-1185">Reference proteome</keyword>
<evidence type="ECO:0000313" key="2">
    <source>
        <dbReference type="EMBL" id="PON93892.1"/>
    </source>
</evidence>
<dbReference type="Proteomes" id="UP000237000">
    <property type="component" value="Unassembled WGS sequence"/>
</dbReference>
<accession>A0A2P5F7W0</accession>
<keyword evidence="1" id="KW-0472">Membrane</keyword>
<dbReference type="OrthoDB" id="1935034at2759"/>